<evidence type="ECO:0000313" key="2">
    <source>
        <dbReference type="Proteomes" id="UP000054166"/>
    </source>
</evidence>
<evidence type="ECO:0000313" key="1">
    <source>
        <dbReference type="EMBL" id="KIM91790.1"/>
    </source>
</evidence>
<proteinExistence type="predicted"/>
<dbReference type="OrthoDB" id="2959714at2759"/>
<keyword evidence="2" id="KW-1185">Reference proteome</keyword>
<dbReference type="EMBL" id="KN832971">
    <property type="protein sequence ID" value="KIM91790.1"/>
    <property type="molecule type" value="Genomic_DNA"/>
</dbReference>
<dbReference type="InParanoid" id="A0A0C3G6B5"/>
<protein>
    <submittedName>
        <fullName evidence="1">Uncharacterized protein</fullName>
    </submittedName>
</protein>
<reference evidence="2" key="2">
    <citation type="submission" date="2015-01" db="EMBL/GenBank/DDBJ databases">
        <title>Evolutionary Origins and Diversification of the Mycorrhizal Mutualists.</title>
        <authorList>
            <consortium name="DOE Joint Genome Institute"/>
            <consortium name="Mycorrhizal Genomics Consortium"/>
            <person name="Kohler A."/>
            <person name="Kuo A."/>
            <person name="Nagy L.G."/>
            <person name="Floudas D."/>
            <person name="Copeland A."/>
            <person name="Barry K.W."/>
            <person name="Cichocki N."/>
            <person name="Veneault-Fourrey C."/>
            <person name="LaButti K."/>
            <person name="Lindquist E.A."/>
            <person name="Lipzen A."/>
            <person name="Lundell T."/>
            <person name="Morin E."/>
            <person name="Murat C."/>
            <person name="Riley R."/>
            <person name="Ohm R."/>
            <person name="Sun H."/>
            <person name="Tunlid A."/>
            <person name="Henrissat B."/>
            <person name="Grigoriev I.V."/>
            <person name="Hibbett D.S."/>
            <person name="Martin F."/>
        </authorList>
    </citation>
    <scope>NUCLEOTIDE SEQUENCE [LARGE SCALE GENOMIC DNA]</scope>
    <source>
        <strain evidence="2">F 1598</strain>
    </source>
</reference>
<dbReference type="HOGENOM" id="CLU_2427806_0_0_1"/>
<accession>A0A0C3G6B5</accession>
<name>A0A0C3G6B5_PILCF</name>
<organism evidence="1 2">
    <name type="scientific">Piloderma croceum (strain F 1598)</name>
    <dbReference type="NCBI Taxonomy" id="765440"/>
    <lineage>
        <taxon>Eukaryota</taxon>
        <taxon>Fungi</taxon>
        <taxon>Dikarya</taxon>
        <taxon>Basidiomycota</taxon>
        <taxon>Agaricomycotina</taxon>
        <taxon>Agaricomycetes</taxon>
        <taxon>Agaricomycetidae</taxon>
        <taxon>Atheliales</taxon>
        <taxon>Atheliaceae</taxon>
        <taxon>Piloderma</taxon>
    </lineage>
</organism>
<dbReference type="Proteomes" id="UP000054166">
    <property type="component" value="Unassembled WGS sequence"/>
</dbReference>
<dbReference type="AlphaFoldDB" id="A0A0C3G6B5"/>
<reference evidence="1 2" key="1">
    <citation type="submission" date="2014-04" db="EMBL/GenBank/DDBJ databases">
        <authorList>
            <consortium name="DOE Joint Genome Institute"/>
            <person name="Kuo A."/>
            <person name="Tarkka M."/>
            <person name="Buscot F."/>
            <person name="Kohler A."/>
            <person name="Nagy L.G."/>
            <person name="Floudas D."/>
            <person name="Copeland A."/>
            <person name="Barry K.W."/>
            <person name="Cichocki N."/>
            <person name="Veneault-Fourrey C."/>
            <person name="LaButti K."/>
            <person name="Lindquist E.A."/>
            <person name="Lipzen A."/>
            <person name="Lundell T."/>
            <person name="Morin E."/>
            <person name="Murat C."/>
            <person name="Sun H."/>
            <person name="Tunlid A."/>
            <person name="Henrissat B."/>
            <person name="Grigoriev I.V."/>
            <person name="Hibbett D.S."/>
            <person name="Martin F."/>
            <person name="Nordberg H.P."/>
            <person name="Cantor M.N."/>
            <person name="Hua S.X."/>
        </authorList>
    </citation>
    <scope>NUCLEOTIDE SEQUENCE [LARGE SCALE GENOMIC DNA]</scope>
    <source>
        <strain evidence="1 2">F 1598</strain>
    </source>
</reference>
<sequence>MLWNHLQVGFLDEVFTIFDDHSHPVVLVGDQALRWMAVALVTYENLDLLVQDAQHHSIVQCLLASGCWTPVDIQSDFLVEAVRIAEVPRLE</sequence>
<gene>
    <name evidence="1" type="ORF">PILCRDRAFT_900</name>
</gene>